<feature type="compositionally biased region" description="Polar residues" evidence="1">
    <location>
        <begin position="35"/>
        <end position="49"/>
    </location>
</feature>
<sequence length="119" mass="13323">MDNMDDLSVQPGVNMQARGAGQPHGGKVVNDKTAHNQVQPTRSQTQTPKGKSMKPLEEMTTRELGDKVARLSRQIVKAKTERDKAKRNLEVANAKIEKLKEQQKQASQMLMDKQAEDNK</sequence>
<keyword evidence="3" id="KW-1185">Reference proteome</keyword>
<dbReference type="RefSeq" id="WP_013470060.1">
    <property type="nucleotide sequence ID" value="NC_014810.2"/>
</dbReference>
<feature type="region of interest" description="Disordered" evidence="1">
    <location>
        <begin position="1"/>
        <end position="63"/>
    </location>
</feature>
<dbReference type="AlphaFoldDB" id="E7AC23"/>
<proteinExistence type="predicted"/>
<dbReference type="KEGG" id="hfe:HFELIS_00210"/>
<dbReference type="Proteomes" id="UP000007934">
    <property type="component" value="Chromosome"/>
</dbReference>
<evidence type="ECO:0000256" key="1">
    <source>
        <dbReference type="SAM" id="MobiDB-lite"/>
    </source>
</evidence>
<dbReference type="OrthoDB" id="9984885at2"/>
<dbReference type="EMBL" id="FQ670179">
    <property type="protein sequence ID" value="CBY82105.1"/>
    <property type="molecule type" value="Genomic_DNA"/>
</dbReference>
<name>E7AC23_HELFC</name>
<feature type="compositionally biased region" description="Basic and acidic residues" evidence="1">
    <location>
        <begin position="54"/>
        <end position="63"/>
    </location>
</feature>
<dbReference type="HOGENOM" id="CLU_2058121_0_0_7"/>
<dbReference type="GeneID" id="36134531"/>
<protein>
    <submittedName>
        <fullName evidence="2">Uncharacterized protein</fullName>
    </submittedName>
</protein>
<accession>E7AC23</accession>
<organism evidence="2 3">
    <name type="scientific">Helicobacter felis (strain ATCC 49179 / CCUG 28539 / NCTC 12436 / CS1)</name>
    <dbReference type="NCBI Taxonomy" id="936155"/>
    <lineage>
        <taxon>Bacteria</taxon>
        <taxon>Pseudomonadati</taxon>
        <taxon>Campylobacterota</taxon>
        <taxon>Epsilonproteobacteria</taxon>
        <taxon>Campylobacterales</taxon>
        <taxon>Helicobacteraceae</taxon>
        <taxon>Helicobacter</taxon>
    </lineage>
</organism>
<gene>
    <name evidence="2" type="ordered locus">Hfelis_00210</name>
</gene>
<reference evidence="2 3" key="1">
    <citation type="journal article" date="2011" name="Genome Biol. Evol.">
        <title>Comparative whole genome sequence analysis of the carcinogenic bacterial model pathogen Helicobacter felis.</title>
        <authorList>
            <person name="Arnold I.C."/>
            <person name="Zigova Z."/>
            <person name="Holden M."/>
            <person name="Lawley T.D."/>
            <person name="Rad R."/>
            <person name="Dougan G."/>
            <person name="Falkow S."/>
            <person name="Bentley S.D."/>
            <person name="Muller A."/>
        </authorList>
    </citation>
    <scope>NUCLEOTIDE SEQUENCE [LARGE SCALE GENOMIC DNA]</scope>
    <source>
        <strain evidence="3">ATCC 49179 / CCUG 28539 / NCTC 12436 / CS1</strain>
    </source>
</reference>
<feature type="region of interest" description="Disordered" evidence="1">
    <location>
        <begin position="100"/>
        <end position="119"/>
    </location>
</feature>
<evidence type="ECO:0000313" key="2">
    <source>
        <dbReference type="EMBL" id="CBY82105.1"/>
    </source>
</evidence>
<evidence type="ECO:0000313" key="3">
    <source>
        <dbReference type="Proteomes" id="UP000007934"/>
    </source>
</evidence>